<comment type="function">
    <text evidence="2">Might be efficient in the degradation of transiently denatured and unfolded proteins which accumulate in the periplasm following stress conditions.</text>
</comment>
<dbReference type="InterPro" id="IPR036034">
    <property type="entry name" value="PDZ_sf"/>
</dbReference>
<dbReference type="Proteomes" id="UP000008871">
    <property type="component" value="Chromosome"/>
</dbReference>
<comment type="similarity">
    <text evidence="4">Belongs to the peptidase S1C family.</text>
</comment>
<evidence type="ECO:0000256" key="14">
    <source>
        <dbReference type="ARBA" id="ARBA00032850"/>
    </source>
</evidence>
<dbReference type="SUPFAM" id="SSF50494">
    <property type="entry name" value="Trypsin-like serine proteases"/>
    <property type="match status" value="1"/>
</dbReference>
<dbReference type="PANTHER" id="PTHR22939">
    <property type="entry name" value="SERINE PROTEASE FAMILY S1C HTRA-RELATED"/>
    <property type="match status" value="1"/>
</dbReference>
<sequence length="483" mass="50792">MERGYRRFAAVWLVILSAVLTACSDPSSESSSTRGEPLVTGLPDFTRLVEKEGPAVVNISTVTHRDASSATDQLKQLPEFFKHFFEQFGGEGEMPSLPEQGDTRSLGSGFIISADGYVLTNNHVVAEADEIMVRLQDRRELPATLVGADERSDLALLKVDEGDLPVVNIGSSADLKVGEWVLAIGAPFGFDSSVTAGIVSAKGRSLPSDSYVPFIQTDVAINPGNSGGPLFNLSGEVVGINSQIFSRSGGYMGVSFAIPVDMAMDVVNQLKDGGKVSRGWLGVLIQEVDRDLAQSFGLGSPRGALVSQVLEGSPAEAAGVEPGDVIIRFNGETIYRSSELPRWVGRVRPESDVDMVVIRDGEEKTLSVTIGLLPDNPEMALSSGAQKGENAAGAKLGLTVRKASASELSHLGLKAGVVITQVTEGPARKAGLQVGDILVTLQGSQINSAADLAEAAANLPEDGTVAALVNRDGTPRFLALKLP</sequence>
<dbReference type="InterPro" id="IPR001478">
    <property type="entry name" value="PDZ"/>
</dbReference>
<feature type="binding site" evidence="16">
    <location>
        <position position="153"/>
    </location>
    <ligand>
        <name>substrate</name>
    </ligand>
</feature>
<dbReference type="GO" id="GO:0042597">
    <property type="term" value="C:periplasmic space"/>
    <property type="evidence" value="ECO:0007669"/>
    <property type="project" value="UniProtKB-SubCell"/>
</dbReference>
<evidence type="ECO:0000256" key="13">
    <source>
        <dbReference type="ARBA" id="ARBA00023016"/>
    </source>
</evidence>
<keyword evidence="13" id="KW-0346">Stress response</keyword>
<dbReference type="SMART" id="SM00228">
    <property type="entry name" value="PDZ"/>
    <property type="match status" value="2"/>
</dbReference>
<dbReference type="PRINTS" id="PR00834">
    <property type="entry name" value="PROTEASES2C"/>
</dbReference>
<evidence type="ECO:0000256" key="3">
    <source>
        <dbReference type="ARBA" id="ARBA00004418"/>
    </source>
</evidence>
<accession>Q0VP15</accession>
<gene>
    <name evidence="19" type="primary">algW</name>
    <name evidence="19" type="ordered locus">ABO_1635</name>
</gene>
<dbReference type="AlphaFoldDB" id="Q0VP15"/>
<evidence type="ECO:0000313" key="19">
    <source>
        <dbReference type="EMBL" id="CAL17083.1"/>
    </source>
</evidence>
<evidence type="ECO:0000256" key="1">
    <source>
        <dbReference type="ARBA" id="ARBA00001772"/>
    </source>
</evidence>
<dbReference type="Pfam" id="PF13365">
    <property type="entry name" value="Trypsin_2"/>
    <property type="match status" value="1"/>
</dbReference>
<evidence type="ECO:0000313" key="20">
    <source>
        <dbReference type="Proteomes" id="UP000008871"/>
    </source>
</evidence>
<evidence type="ECO:0000256" key="4">
    <source>
        <dbReference type="ARBA" id="ARBA00010541"/>
    </source>
</evidence>
<dbReference type="RefSeq" id="WP_011588916.1">
    <property type="nucleotide sequence ID" value="NC_008260.1"/>
</dbReference>
<dbReference type="CDD" id="cd10839">
    <property type="entry name" value="cpPDZ1_DegP-like"/>
    <property type="match status" value="1"/>
</dbReference>
<dbReference type="InterPro" id="IPR001940">
    <property type="entry name" value="Peptidase_S1C"/>
</dbReference>
<evidence type="ECO:0000256" key="15">
    <source>
        <dbReference type="PIRSR" id="PIRSR611782-1"/>
    </source>
</evidence>
<protein>
    <recommendedName>
        <fullName evidence="6">Probable periplasmic serine endoprotease DegP-like</fullName>
        <ecNumber evidence="5">3.4.21.107</ecNumber>
    </recommendedName>
    <alternativeName>
        <fullName evidence="14">Protease Do</fullName>
    </alternativeName>
</protein>
<feature type="binding site" evidence="16">
    <location>
        <position position="123"/>
    </location>
    <ligand>
        <name>substrate</name>
    </ligand>
</feature>
<comment type="catalytic activity">
    <reaction evidence="1">
        <text>Acts on substrates that are at least partially unfolded. The cleavage site P1 residue is normally between a pair of hydrophobic residues, such as Val-|-Val.</text>
        <dbReference type="EC" id="3.4.21.107"/>
    </reaction>
</comment>
<evidence type="ECO:0000256" key="8">
    <source>
        <dbReference type="ARBA" id="ARBA00022729"/>
    </source>
</evidence>
<dbReference type="PROSITE" id="PS50106">
    <property type="entry name" value="PDZ"/>
    <property type="match status" value="2"/>
</dbReference>
<organism evidence="19 20">
    <name type="scientific">Alcanivorax borkumensis (strain ATCC 700651 / DSM 11573 / NCIMB 13689 / SK2)</name>
    <dbReference type="NCBI Taxonomy" id="393595"/>
    <lineage>
        <taxon>Bacteria</taxon>
        <taxon>Pseudomonadati</taxon>
        <taxon>Pseudomonadota</taxon>
        <taxon>Gammaproteobacteria</taxon>
        <taxon>Oceanospirillales</taxon>
        <taxon>Alcanivoracaceae</taxon>
        <taxon>Alcanivorax</taxon>
    </lineage>
</organism>
<evidence type="ECO:0000256" key="16">
    <source>
        <dbReference type="PIRSR" id="PIRSR611782-2"/>
    </source>
</evidence>
<keyword evidence="7 19" id="KW-0645">Protease</keyword>
<dbReference type="EMBL" id="AM286690">
    <property type="protein sequence ID" value="CAL17083.1"/>
    <property type="molecule type" value="Genomic_DNA"/>
</dbReference>
<dbReference type="Gene3D" id="2.40.10.120">
    <property type="match status" value="1"/>
</dbReference>
<feature type="domain" description="PDZ" evidence="18">
    <location>
        <begin position="378"/>
        <end position="468"/>
    </location>
</feature>
<dbReference type="GO" id="GO:0004252">
    <property type="term" value="F:serine-type endopeptidase activity"/>
    <property type="evidence" value="ECO:0007669"/>
    <property type="project" value="InterPro"/>
</dbReference>
<dbReference type="HOGENOM" id="CLU_020120_1_0_6"/>
<keyword evidence="10" id="KW-0574">Periplasm</keyword>
<dbReference type="SUPFAM" id="SSF50156">
    <property type="entry name" value="PDZ domain-like"/>
    <property type="match status" value="2"/>
</dbReference>
<keyword evidence="20" id="KW-1185">Reference proteome</keyword>
<evidence type="ECO:0000256" key="10">
    <source>
        <dbReference type="ARBA" id="ARBA00022764"/>
    </source>
</evidence>
<keyword evidence="9" id="KW-0677">Repeat</keyword>
<feature type="binding site" evidence="16">
    <location>
        <begin position="224"/>
        <end position="226"/>
    </location>
    <ligand>
        <name>substrate</name>
    </ligand>
</feature>
<dbReference type="STRING" id="393595.ABO_1635"/>
<feature type="active site" description="Charge relay system" evidence="15">
    <location>
        <position position="153"/>
    </location>
</feature>
<comment type="subcellular location">
    <subcellularLocation>
        <location evidence="3">Periplasm</location>
    </subcellularLocation>
</comment>
<evidence type="ECO:0000256" key="11">
    <source>
        <dbReference type="ARBA" id="ARBA00022801"/>
    </source>
</evidence>
<dbReference type="PANTHER" id="PTHR22939:SF130">
    <property type="entry name" value="PERIPLASMIC SERINE ENDOPROTEASE DEGP-LIKE-RELATED"/>
    <property type="match status" value="1"/>
</dbReference>
<dbReference type="Gene3D" id="2.30.42.10">
    <property type="match status" value="2"/>
</dbReference>
<keyword evidence="12" id="KW-0720">Serine protease</keyword>
<dbReference type="OrthoDB" id="9758917at2"/>
<dbReference type="FunFam" id="2.40.10.120:FF:000007">
    <property type="entry name" value="Periplasmic serine endoprotease DegP-like"/>
    <property type="match status" value="1"/>
</dbReference>
<proteinExistence type="inferred from homology"/>
<feature type="chain" id="PRO_5039065101" description="Probable periplasmic serine endoprotease DegP-like" evidence="17">
    <location>
        <begin position="25"/>
        <end position="483"/>
    </location>
</feature>
<evidence type="ECO:0000256" key="12">
    <source>
        <dbReference type="ARBA" id="ARBA00022825"/>
    </source>
</evidence>
<feature type="active site" description="Charge relay system" evidence="15">
    <location>
        <position position="226"/>
    </location>
</feature>
<keyword evidence="8 17" id="KW-0732">Signal</keyword>
<dbReference type="InterPro" id="IPR009003">
    <property type="entry name" value="Peptidase_S1_PA"/>
</dbReference>
<dbReference type="KEGG" id="abo:ABO_1635"/>
<dbReference type="EC" id="3.4.21.107" evidence="5"/>
<feature type="active site" description="Charge relay system" evidence="15">
    <location>
        <position position="123"/>
    </location>
</feature>
<dbReference type="NCBIfam" id="TIGR02037">
    <property type="entry name" value="degP_htrA_DO"/>
    <property type="match status" value="1"/>
</dbReference>
<dbReference type="Pfam" id="PF13180">
    <property type="entry name" value="PDZ_2"/>
    <property type="match status" value="2"/>
</dbReference>
<dbReference type="PROSITE" id="PS51257">
    <property type="entry name" value="PROKAR_LIPOPROTEIN"/>
    <property type="match status" value="1"/>
</dbReference>
<evidence type="ECO:0000256" key="7">
    <source>
        <dbReference type="ARBA" id="ARBA00022670"/>
    </source>
</evidence>
<dbReference type="InterPro" id="IPR011782">
    <property type="entry name" value="Pept_S1C_Do"/>
</dbReference>
<evidence type="ECO:0000256" key="9">
    <source>
        <dbReference type="ARBA" id="ARBA00022737"/>
    </source>
</evidence>
<name>Q0VP15_ALCBS</name>
<feature type="signal peptide" evidence="17">
    <location>
        <begin position="1"/>
        <end position="24"/>
    </location>
</feature>
<dbReference type="eggNOG" id="COG0265">
    <property type="taxonomic scope" value="Bacteria"/>
</dbReference>
<dbReference type="GO" id="GO:0006508">
    <property type="term" value="P:proteolysis"/>
    <property type="evidence" value="ECO:0007669"/>
    <property type="project" value="UniProtKB-KW"/>
</dbReference>
<evidence type="ECO:0000256" key="5">
    <source>
        <dbReference type="ARBA" id="ARBA00013035"/>
    </source>
</evidence>
<evidence type="ECO:0000259" key="18">
    <source>
        <dbReference type="PROSITE" id="PS50106"/>
    </source>
</evidence>
<reference evidence="19 20" key="1">
    <citation type="journal article" date="2006" name="Nat. Biotechnol.">
        <title>Genome sequence of the ubiquitous hydrocarbon-degrading marine bacterium Alcanivorax borkumensis.</title>
        <authorList>
            <person name="Schneiker S."/>
            <person name="Martins dos Santos V.A.P."/>
            <person name="Bartels D."/>
            <person name="Bekel T."/>
            <person name="Brecht M."/>
            <person name="Buhrmester J."/>
            <person name="Chernikova T.N."/>
            <person name="Denaro R."/>
            <person name="Ferrer M."/>
            <person name="Gertler C."/>
            <person name="Goesmann A."/>
            <person name="Golyshina O.V."/>
            <person name="Kaminski F."/>
            <person name="Khachane A.N."/>
            <person name="Lang S."/>
            <person name="Linke B."/>
            <person name="McHardy A.C."/>
            <person name="Meyer F."/>
            <person name="Nechitaylo T."/>
            <person name="Puehler A."/>
            <person name="Regenhardt D."/>
            <person name="Rupp O."/>
            <person name="Sabirova J.S."/>
            <person name="Selbitschka W."/>
            <person name="Yakimov M.M."/>
            <person name="Timmis K.N."/>
            <person name="Vorhoelter F.-J."/>
            <person name="Weidner S."/>
            <person name="Kaiser O."/>
            <person name="Golyshin P.N."/>
        </authorList>
    </citation>
    <scope>NUCLEOTIDE SEQUENCE [LARGE SCALE GENOMIC DNA]</scope>
    <source>
        <strain evidence="20">ATCC 700651 / DSM 11573 / NCIMB 13689 / SK2</strain>
    </source>
</reference>
<evidence type="ECO:0000256" key="17">
    <source>
        <dbReference type="SAM" id="SignalP"/>
    </source>
</evidence>
<keyword evidence="11 19" id="KW-0378">Hydrolase</keyword>
<evidence type="ECO:0000256" key="2">
    <source>
        <dbReference type="ARBA" id="ARBA00002610"/>
    </source>
</evidence>
<evidence type="ECO:0000256" key="6">
    <source>
        <dbReference type="ARBA" id="ARBA00013958"/>
    </source>
</evidence>
<feature type="domain" description="PDZ" evidence="18">
    <location>
        <begin position="275"/>
        <end position="334"/>
    </location>
</feature>